<gene>
    <name evidence="1" type="ORF">AM2010_33</name>
</gene>
<name>A0A0G3X4L0_9SPHN</name>
<accession>A0A0G3X4L0</accession>
<dbReference type="Proteomes" id="UP000037643">
    <property type="component" value="Chromosome"/>
</dbReference>
<organism evidence="1 2">
    <name type="scientific">Pelagerythrobacter marensis</name>
    <dbReference type="NCBI Taxonomy" id="543877"/>
    <lineage>
        <taxon>Bacteria</taxon>
        <taxon>Pseudomonadati</taxon>
        <taxon>Pseudomonadota</taxon>
        <taxon>Alphaproteobacteria</taxon>
        <taxon>Sphingomonadales</taxon>
        <taxon>Erythrobacteraceae</taxon>
        <taxon>Pelagerythrobacter</taxon>
    </lineage>
</organism>
<proteinExistence type="predicted"/>
<evidence type="ECO:0000313" key="2">
    <source>
        <dbReference type="Proteomes" id="UP000037643"/>
    </source>
</evidence>
<dbReference type="STRING" id="543877.AM2010_33"/>
<evidence type="ECO:0000313" key="1">
    <source>
        <dbReference type="EMBL" id="AKM06127.1"/>
    </source>
</evidence>
<dbReference type="KEGG" id="amx:AM2010_33"/>
<dbReference type="PATRIC" id="fig|543877.4.peg.34"/>
<dbReference type="RefSeq" id="WP_047805366.1">
    <property type="nucleotide sequence ID" value="NZ_CP011805.1"/>
</dbReference>
<reference evidence="1 2" key="1">
    <citation type="submission" date="2015-06" db="EMBL/GenBank/DDBJ databases">
        <authorList>
            <person name="Kim K.M."/>
        </authorList>
    </citation>
    <scope>NUCLEOTIDE SEQUENCE [LARGE SCALE GENOMIC DNA]</scope>
    <source>
        <strain evidence="1 2">KCTC 22370</strain>
    </source>
</reference>
<sequence>MVTHPKVQVTSALPLSLLSDAIPRLSRDALEGLVESLIDRLDEIDGDADFEDDDPFGQCDEDGINTGQPVLTLHGNSYAYPGCPISDHEH</sequence>
<keyword evidence="2" id="KW-1185">Reference proteome</keyword>
<protein>
    <submittedName>
        <fullName evidence="1">Uncharacterized protein</fullName>
    </submittedName>
</protein>
<dbReference type="AlphaFoldDB" id="A0A0G3X4L0"/>
<dbReference type="EMBL" id="CP011805">
    <property type="protein sequence ID" value="AKM06127.1"/>
    <property type="molecule type" value="Genomic_DNA"/>
</dbReference>